<evidence type="ECO:0000256" key="5">
    <source>
        <dbReference type="ARBA" id="ARBA00022777"/>
    </source>
</evidence>
<dbReference type="Pfam" id="PF00069">
    <property type="entry name" value="Pkinase"/>
    <property type="match status" value="1"/>
</dbReference>
<keyword evidence="4" id="KW-0547">Nucleotide-binding</keyword>
<evidence type="ECO:0000256" key="6">
    <source>
        <dbReference type="ARBA" id="ARBA00022840"/>
    </source>
</evidence>
<proteinExistence type="predicted"/>
<dbReference type="GO" id="GO:0004674">
    <property type="term" value="F:protein serine/threonine kinase activity"/>
    <property type="evidence" value="ECO:0007669"/>
    <property type="project" value="UniProtKB-KW"/>
</dbReference>
<dbReference type="PROSITE" id="PS50011">
    <property type="entry name" value="PROTEIN_KINASE_DOM"/>
    <property type="match status" value="1"/>
</dbReference>
<dbReference type="GO" id="GO:0035556">
    <property type="term" value="P:intracellular signal transduction"/>
    <property type="evidence" value="ECO:0007669"/>
    <property type="project" value="TreeGrafter"/>
</dbReference>
<evidence type="ECO:0000256" key="2">
    <source>
        <dbReference type="ARBA" id="ARBA00022527"/>
    </source>
</evidence>
<comment type="catalytic activity">
    <reaction evidence="8">
        <text>L-seryl-[protein] + ATP = O-phospho-L-seryl-[protein] + ADP + H(+)</text>
        <dbReference type="Rhea" id="RHEA:17989"/>
        <dbReference type="Rhea" id="RHEA-COMP:9863"/>
        <dbReference type="Rhea" id="RHEA-COMP:11604"/>
        <dbReference type="ChEBI" id="CHEBI:15378"/>
        <dbReference type="ChEBI" id="CHEBI:29999"/>
        <dbReference type="ChEBI" id="CHEBI:30616"/>
        <dbReference type="ChEBI" id="CHEBI:83421"/>
        <dbReference type="ChEBI" id="CHEBI:456216"/>
        <dbReference type="EC" id="2.7.11.1"/>
    </reaction>
</comment>
<feature type="domain" description="Protein kinase" evidence="9">
    <location>
        <begin position="70"/>
        <end position="335"/>
    </location>
</feature>
<gene>
    <name evidence="10" type="ORF">J3R75_002204</name>
</gene>
<comment type="caution">
    <text evidence="10">The sequence shown here is derived from an EMBL/GenBank/DDBJ whole genome shotgun (WGS) entry which is preliminary data.</text>
</comment>
<name>A0AAE4AQ56_9BACT</name>
<dbReference type="InterPro" id="IPR011009">
    <property type="entry name" value="Kinase-like_dom_sf"/>
</dbReference>
<evidence type="ECO:0000256" key="4">
    <source>
        <dbReference type="ARBA" id="ARBA00022741"/>
    </source>
</evidence>
<dbReference type="SUPFAM" id="SSF56112">
    <property type="entry name" value="Protein kinase-like (PK-like)"/>
    <property type="match status" value="1"/>
</dbReference>
<accession>A0AAE4AQ56</accession>
<dbReference type="RefSeq" id="WP_307261517.1">
    <property type="nucleotide sequence ID" value="NZ_JAUSVL010000001.1"/>
</dbReference>
<keyword evidence="5 10" id="KW-0418">Kinase</keyword>
<comment type="catalytic activity">
    <reaction evidence="7">
        <text>L-threonyl-[protein] + ATP = O-phospho-L-threonyl-[protein] + ADP + H(+)</text>
        <dbReference type="Rhea" id="RHEA:46608"/>
        <dbReference type="Rhea" id="RHEA-COMP:11060"/>
        <dbReference type="Rhea" id="RHEA-COMP:11605"/>
        <dbReference type="ChEBI" id="CHEBI:15378"/>
        <dbReference type="ChEBI" id="CHEBI:30013"/>
        <dbReference type="ChEBI" id="CHEBI:30616"/>
        <dbReference type="ChEBI" id="CHEBI:61977"/>
        <dbReference type="ChEBI" id="CHEBI:456216"/>
        <dbReference type="EC" id="2.7.11.1"/>
    </reaction>
</comment>
<organism evidence="10 11">
    <name type="scientific">Oligosphaera ethanolica</name>
    <dbReference type="NCBI Taxonomy" id="760260"/>
    <lineage>
        <taxon>Bacteria</taxon>
        <taxon>Pseudomonadati</taxon>
        <taxon>Lentisphaerota</taxon>
        <taxon>Oligosphaeria</taxon>
        <taxon>Oligosphaerales</taxon>
        <taxon>Oligosphaeraceae</taxon>
        <taxon>Oligosphaera</taxon>
    </lineage>
</organism>
<dbReference type="InterPro" id="IPR050236">
    <property type="entry name" value="Ser_Thr_kinase_AGC"/>
</dbReference>
<dbReference type="AlphaFoldDB" id="A0AAE4AQ56"/>
<evidence type="ECO:0000256" key="8">
    <source>
        <dbReference type="ARBA" id="ARBA00048679"/>
    </source>
</evidence>
<evidence type="ECO:0000313" key="11">
    <source>
        <dbReference type="Proteomes" id="UP001238163"/>
    </source>
</evidence>
<protein>
    <recommendedName>
        <fullName evidence="1">non-specific serine/threonine protein kinase</fullName>
        <ecNumber evidence="1">2.7.11.1</ecNumber>
    </recommendedName>
</protein>
<dbReference type="PANTHER" id="PTHR24356:SF407">
    <property type="entry name" value="RAC SERINE_THREONINE-PROTEIN KINASE"/>
    <property type="match status" value="1"/>
</dbReference>
<dbReference type="SMART" id="SM00220">
    <property type="entry name" value="S_TKc"/>
    <property type="match status" value="1"/>
</dbReference>
<dbReference type="Gene3D" id="1.10.510.10">
    <property type="entry name" value="Transferase(Phosphotransferase) domain 1"/>
    <property type="match status" value="1"/>
</dbReference>
<evidence type="ECO:0000256" key="3">
    <source>
        <dbReference type="ARBA" id="ARBA00022679"/>
    </source>
</evidence>
<dbReference type="PANTHER" id="PTHR24356">
    <property type="entry name" value="SERINE/THREONINE-PROTEIN KINASE"/>
    <property type="match status" value="1"/>
</dbReference>
<evidence type="ECO:0000256" key="7">
    <source>
        <dbReference type="ARBA" id="ARBA00047899"/>
    </source>
</evidence>
<dbReference type="CDD" id="cd14014">
    <property type="entry name" value="STKc_PknB_like"/>
    <property type="match status" value="1"/>
</dbReference>
<dbReference type="EMBL" id="JAUSVL010000001">
    <property type="protein sequence ID" value="MDQ0290097.1"/>
    <property type="molecule type" value="Genomic_DNA"/>
</dbReference>
<keyword evidence="3 10" id="KW-0808">Transferase</keyword>
<dbReference type="EC" id="2.7.11.1" evidence="1"/>
<keyword evidence="6" id="KW-0067">ATP-binding</keyword>
<dbReference type="InterPro" id="IPR000719">
    <property type="entry name" value="Prot_kinase_dom"/>
</dbReference>
<dbReference type="Proteomes" id="UP001238163">
    <property type="component" value="Unassembled WGS sequence"/>
</dbReference>
<keyword evidence="2" id="KW-0723">Serine/threonine-protein kinase</keyword>
<dbReference type="GO" id="GO:0005524">
    <property type="term" value="F:ATP binding"/>
    <property type="evidence" value="ECO:0007669"/>
    <property type="project" value="UniProtKB-KW"/>
</dbReference>
<sequence length="361" mass="40367">MGIGALFSKSKTDQSGMPSAKYLNRCWDKGQLPCSSCKKKLSISEMRPLQLQNCPHCDTPFFAPKKIADYFLYEPAGGGGMGSVYKAVSLNFPEHLLAVKVLSRQERSNPPNIHALLNEAAVSANFRENEFIASCLDSGFADDEYFTVMDYISGERLDKRIERLNQLPVQEVVPMALHILAAEQHIYARGFLFRDLKPENIILNPNGYAVLLDFGLCISREQAFNPTDEFISGSPYYLPPERLLGNSEDAYSELYSLGMVMFHALTGRTYYDADELQSLAKRHVSKLRVSSAAKLEGIFPDLALLMEKMIRQNPEERPQTFTEVFEAMKQIYAVLPPMPDKNAKTDTASMIPSLAGVTGPR</sequence>
<reference evidence="10" key="1">
    <citation type="submission" date="2023-07" db="EMBL/GenBank/DDBJ databases">
        <title>Genomic Encyclopedia of Type Strains, Phase IV (KMG-IV): sequencing the most valuable type-strain genomes for metagenomic binning, comparative biology and taxonomic classification.</title>
        <authorList>
            <person name="Goeker M."/>
        </authorList>
    </citation>
    <scope>NUCLEOTIDE SEQUENCE</scope>
    <source>
        <strain evidence="10">DSM 24202</strain>
    </source>
</reference>
<keyword evidence="11" id="KW-1185">Reference proteome</keyword>
<evidence type="ECO:0000259" key="9">
    <source>
        <dbReference type="PROSITE" id="PS50011"/>
    </source>
</evidence>
<evidence type="ECO:0000313" key="10">
    <source>
        <dbReference type="EMBL" id="MDQ0290097.1"/>
    </source>
</evidence>
<evidence type="ECO:0000256" key="1">
    <source>
        <dbReference type="ARBA" id="ARBA00012513"/>
    </source>
</evidence>